<reference evidence="1 2" key="1">
    <citation type="submission" date="2020-07" db="EMBL/GenBank/DDBJ databases">
        <title>Genomic Encyclopedia of Type Strains, Phase IV (KMG-IV): sequencing the most valuable type-strain genomes for metagenomic binning, comparative biology and taxonomic classification.</title>
        <authorList>
            <person name="Goeker M."/>
        </authorList>
    </citation>
    <scope>NUCLEOTIDE SEQUENCE [LARGE SCALE GENOMIC DNA]</scope>
    <source>
        <strain evidence="1 2">DSM 29043</strain>
    </source>
</reference>
<gene>
    <name evidence="1" type="ORF">FHS75_001012</name>
</gene>
<evidence type="ECO:0000313" key="2">
    <source>
        <dbReference type="Proteomes" id="UP000522081"/>
    </source>
</evidence>
<dbReference type="Proteomes" id="UP000522081">
    <property type="component" value="Unassembled WGS sequence"/>
</dbReference>
<evidence type="ECO:0000313" key="1">
    <source>
        <dbReference type="EMBL" id="NYH94693.1"/>
    </source>
</evidence>
<dbReference type="EMBL" id="JACBZF010000002">
    <property type="protein sequence ID" value="NYH94693.1"/>
    <property type="molecule type" value="Genomic_DNA"/>
</dbReference>
<dbReference type="AlphaFoldDB" id="A0A7Y9XX35"/>
<accession>A0A7Y9XX35</accession>
<name>A0A7Y9XX35_9SPHN</name>
<comment type="caution">
    <text evidence="1">The sequence shown here is derived from an EMBL/GenBank/DDBJ whole genome shotgun (WGS) entry which is preliminary data.</text>
</comment>
<keyword evidence="2" id="KW-1185">Reference proteome</keyword>
<proteinExistence type="predicted"/>
<sequence length="190" mass="19262">MDEDVESLLVEVRASTEEFAQDIATMRGSVDGTLADGFARAGDVLERGLTGAIRKGSLGFDDLKRVALNALDEIAAQALHSLIPSGGGGLFGGLFDAGGIIGAALGLPGRATGGAVSPGRGYLVGERGPELFVPASAGRVENFGIGQPGQGGGRDVRISINVNSPRGADVPQSLQRSARQVAAAVRRALA</sequence>
<protein>
    <submittedName>
        <fullName evidence="1">Phage-related minor tail protein</fullName>
    </submittedName>
</protein>
<dbReference type="RefSeq" id="WP_179406653.1">
    <property type="nucleotide sequence ID" value="NZ_BMGF01000006.1"/>
</dbReference>
<organism evidence="1 2">
    <name type="scientific">Novosphingobium marinum</name>
    <dbReference type="NCBI Taxonomy" id="1514948"/>
    <lineage>
        <taxon>Bacteria</taxon>
        <taxon>Pseudomonadati</taxon>
        <taxon>Pseudomonadota</taxon>
        <taxon>Alphaproteobacteria</taxon>
        <taxon>Sphingomonadales</taxon>
        <taxon>Sphingomonadaceae</taxon>
        <taxon>Novosphingobium</taxon>
    </lineage>
</organism>